<feature type="region of interest" description="Disordered" evidence="1">
    <location>
        <begin position="245"/>
        <end position="335"/>
    </location>
</feature>
<feature type="compositionally biased region" description="Basic residues" evidence="1">
    <location>
        <begin position="319"/>
        <end position="332"/>
    </location>
</feature>
<feature type="compositionally biased region" description="Polar residues" evidence="1">
    <location>
        <begin position="31"/>
        <end position="55"/>
    </location>
</feature>
<sequence>MSVSETPQKSVDQLVKFYGELYDKERDEASSGASTNTGFSLRSSEGATTSRGASTSGEMFLREYYECLSNDLDNLVEFYDEEAVLTLQYDDEGEEVSSKVVGVFDTTDDEEDGGGKRRTGEGKEGKVSFPLSPIGREIRRQPIVEGKEAIGERLRLIYQGRRATISSIDCQMSSRGTMLLVASGTLDPKPSATVDVEALYGYDSAPFVQSFIVTCVEGEDLKITNDILRRSEPKILGQVPQLDSKIGTPVIGRPKGLGLNSEEPAGGSESVAGVGTGGSTTALEGSYTTPLTNQSAVRYSGKSKSKSTSSSSRKLSSSSRKRRKERTRRPTPKRLFQPVSLTEKIKGGGEATGTGNNLAALMTFIASLCEILVNSVWSAVAILHVVGTLSLLLSVSAMFLKSRNDLFALEQKAKEIEQGVAEAAVVGDFGPSAVKNLASGTFLQASKMKAESGHHRRPHFEGGNLDQWSSNSNSLDYLNVKVNTDEVLGSSKSGAAYSSTGLLNSLQNGEYDLVKGGGGLPPFKDE</sequence>
<dbReference type="AlphaFoldDB" id="A0A5B8MM80"/>
<name>A0A5B8MM80_9CHLO</name>
<dbReference type="InterPro" id="IPR032710">
    <property type="entry name" value="NTF2-like_dom_sf"/>
</dbReference>
<evidence type="ECO:0000256" key="1">
    <source>
        <dbReference type="SAM" id="MobiDB-lite"/>
    </source>
</evidence>
<gene>
    <name evidence="3" type="ORF">A3770_06p40770</name>
</gene>
<organism evidence="3 4">
    <name type="scientific">Chloropicon primus</name>
    <dbReference type="NCBI Taxonomy" id="1764295"/>
    <lineage>
        <taxon>Eukaryota</taxon>
        <taxon>Viridiplantae</taxon>
        <taxon>Chlorophyta</taxon>
        <taxon>Chloropicophyceae</taxon>
        <taxon>Chloropicales</taxon>
        <taxon>Chloropicaceae</taxon>
        <taxon>Chloropicon</taxon>
    </lineage>
</organism>
<feature type="region of interest" description="Disordered" evidence="1">
    <location>
        <begin position="105"/>
        <end position="129"/>
    </location>
</feature>
<dbReference type="InterPro" id="IPR018222">
    <property type="entry name" value="Nuclear_transport_factor_2_euk"/>
</dbReference>
<dbReference type="SUPFAM" id="SSF54427">
    <property type="entry name" value="NTF2-like"/>
    <property type="match status" value="1"/>
</dbReference>
<accession>A0A5B8MM80</accession>
<feature type="compositionally biased region" description="Basic and acidic residues" evidence="1">
    <location>
        <begin position="113"/>
        <end position="126"/>
    </location>
</feature>
<feature type="compositionally biased region" description="Low complexity" evidence="1">
    <location>
        <begin position="306"/>
        <end position="318"/>
    </location>
</feature>
<evidence type="ECO:0000313" key="3">
    <source>
        <dbReference type="EMBL" id="QDZ21559.1"/>
    </source>
</evidence>
<feature type="compositionally biased region" description="Polar residues" evidence="1">
    <location>
        <begin position="286"/>
        <end position="297"/>
    </location>
</feature>
<evidence type="ECO:0000313" key="4">
    <source>
        <dbReference type="Proteomes" id="UP000316726"/>
    </source>
</evidence>
<feature type="domain" description="NTF2" evidence="2">
    <location>
        <begin position="56"/>
        <end position="230"/>
    </location>
</feature>
<dbReference type="Gene3D" id="3.10.450.50">
    <property type="match status" value="1"/>
</dbReference>
<proteinExistence type="predicted"/>
<dbReference type="PROSITE" id="PS50177">
    <property type="entry name" value="NTF2_DOMAIN"/>
    <property type="match status" value="1"/>
</dbReference>
<protein>
    <recommendedName>
        <fullName evidence="2">NTF2 domain-containing protein</fullName>
    </recommendedName>
</protein>
<keyword evidence="4" id="KW-1185">Reference proteome</keyword>
<reference evidence="3 4" key="1">
    <citation type="submission" date="2018-07" db="EMBL/GenBank/DDBJ databases">
        <title>The complete nuclear genome of the prasinophyte Chloropicon primus (CCMP1205).</title>
        <authorList>
            <person name="Pombert J.-F."/>
            <person name="Otis C."/>
            <person name="Turmel M."/>
            <person name="Lemieux C."/>
        </authorList>
    </citation>
    <scope>NUCLEOTIDE SEQUENCE [LARGE SCALE GENOMIC DNA]</scope>
    <source>
        <strain evidence="3 4">CCMP1205</strain>
    </source>
</reference>
<feature type="region of interest" description="Disordered" evidence="1">
    <location>
        <begin position="26"/>
        <end position="55"/>
    </location>
</feature>
<dbReference type="EMBL" id="CP031039">
    <property type="protein sequence ID" value="QDZ21559.1"/>
    <property type="molecule type" value="Genomic_DNA"/>
</dbReference>
<evidence type="ECO:0000259" key="2">
    <source>
        <dbReference type="PROSITE" id="PS50177"/>
    </source>
</evidence>
<dbReference type="Proteomes" id="UP000316726">
    <property type="component" value="Chromosome 6"/>
</dbReference>